<evidence type="ECO:0000313" key="2">
    <source>
        <dbReference type="EMBL" id="MDR7150067.1"/>
    </source>
</evidence>
<dbReference type="SUPFAM" id="SSF53756">
    <property type="entry name" value="UDP-Glycosyltransferase/glycogen phosphorylase"/>
    <property type="match status" value="1"/>
</dbReference>
<reference evidence="2 3" key="1">
    <citation type="submission" date="2023-07" db="EMBL/GenBank/DDBJ databases">
        <title>Sorghum-associated microbial communities from plants grown in Nebraska, USA.</title>
        <authorList>
            <person name="Schachtman D."/>
        </authorList>
    </citation>
    <scope>NUCLEOTIDE SEQUENCE [LARGE SCALE GENOMIC DNA]</scope>
    <source>
        <strain evidence="2 3">4249</strain>
    </source>
</reference>
<evidence type="ECO:0000259" key="1">
    <source>
        <dbReference type="Pfam" id="PF00534"/>
    </source>
</evidence>
<sequence>MNNKTLLIAPSLDVGLSSDGRVRLTGKFVGGMQMYVDHWDGPVALLAQKDEANHSGNLDDVWFRPSELPFEVTVANFDSKEAESAVARAAVVQGGTDHRLNHMPALCRSLGVPYVLVSEYSLRTRWQIIDSEGLNPVIAWRRKLWAWRQERANVAAAKAASAVHCNGTPTFDAYKALNERTLLYFDSRVASDMLPDAPKVAGRVPWSTVSPMRLAFSGRLNAMKGADHLIRVARALRDLGVPFTLDIYGDGPLVPNLNAAIEEHQLGGILRLGGVLDFSSELMPTVRDQVDLFVCCHRQGDPSCTYLETMACGVPIVGYANEAFEGLMRRCSAGVSVPMNDWAAMAAAIERLYREPKQVEEMARAALAFARQHTFEQEFRRRIEHMDNLLGSGARGLRRS</sequence>
<evidence type="ECO:0000313" key="3">
    <source>
        <dbReference type="Proteomes" id="UP001265700"/>
    </source>
</evidence>
<dbReference type="Proteomes" id="UP001265700">
    <property type="component" value="Unassembled WGS sequence"/>
</dbReference>
<feature type="domain" description="Glycosyl transferase family 1" evidence="1">
    <location>
        <begin position="214"/>
        <end position="366"/>
    </location>
</feature>
<organism evidence="2 3">
    <name type="scientific">Hydrogenophaga palleronii</name>
    <dbReference type="NCBI Taxonomy" id="65655"/>
    <lineage>
        <taxon>Bacteria</taxon>
        <taxon>Pseudomonadati</taxon>
        <taxon>Pseudomonadota</taxon>
        <taxon>Betaproteobacteria</taxon>
        <taxon>Burkholderiales</taxon>
        <taxon>Comamonadaceae</taxon>
        <taxon>Hydrogenophaga</taxon>
    </lineage>
</organism>
<accession>A0ABU1WM08</accession>
<dbReference type="RefSeq" id="WP_310315147.1">
    <property type="nucleotide sequence ID" value="NZ_JAVDWU010000003.1"/>
</dbReference>
<dbReference type="Gene3D" id="3.40.50.2000">
    <property type="entry name" value="Glycogen Phosphorylase B"/>
    <property type="match status" value="1"/>
</dbReference>
<dbReference type="PANTHER" id="PTHR45947">
    <property type="entry name" value="SULFOQUINOVOSYL TRANSFERASE SQD2"/>
    <property type="match status" value="1"/>
</dbReference>
<proteinExistence type="predicted"/>
<dbReference type="InterPro" id="IPR050194">
    <property type="entry name" value="Glycosyltransferase_grp1"/>
</dbReference>
<dbReference type="EMBL" id="JAVDWU010000003">
    <property type="protein sequence ID" value="MDR7150067.1"/>
    <property type="molecule type" value="Genomic_DNA"/>
</dbReference>
<comment type="caution">
    <text evidence="2">The sequence shown here is derived from an EMBL/GenBank/DDBJ whole genome shotgun (WGS) entry which is preliminary data.</text>
</comment>
<dbReference type="InterPro" id="IPR001296">
    <property type="entry name" value="Glyco_trans_1"/>
</dbReference>
<gene>
    <name evidence="2" type="ORF">J2W49_002022</name>
</gene>
<protein>
    <submittedName>
        <fullName evidence="2">Glycosyltransferase involved in cell wall biosynthesis</fullName>
    </submittedName>
</protein>
<keyword evidence="3" id="KW-1185">Reference proteome</keyword>
<dbReference type="PANTHER" id="PTHR45947:SF3">
    <property type="entry name" value="SULFOQUINOVOSYL TRANSFERASE SQD2"/>
    <property type="match status" value="1"/>
</dbReference>
<dbReference type="CDD" id="cd03801">
    <property type="entry name" value="GT4_PimA-like"/>
    <property type="match status" value="1"/>
</dbReference>
<dbReference type="Pfam" id="PF00534">
    <property type="entry name" value="Glycos_transf_1"/>
    <property type="match status" value="1"/>
</dbReference>
<name>A0ABU1WM08_9BURK</name>